<dbReference type="EMBL" id="CP002039">
    <property type="protein sequence ID" value="ADJ63852.1"/>
    <property type="molecule type" value="Genomic_DNA"/>
</dbReference>
<evidence type="ECO:0000313" key="2">
    <source>
        <dbReference type="Proteomes" id="UP000000329"/>
    </source>
</evidence>
<dbReference type="STRING" id="757424.Hsero_2353"/>
<accession>D8IVB3</accession>
<proteinExistence type="predicted"/>
<dbReference type="OrthoDB" id="6120708at2"/>
<protein>
    <submittedName>
        <fullName evidence="1">Uncharacterized protein</fullName>
    </submittedName>
</protein>
<organism evidence="1 2">
    <name type="scientific">Herbaspirillum seropedicae (strain SmR1)</name>
    <dbReference type="NCBI Taxonomy" id="757424"/>
    <lineage>
        <taxon>Bacteria</taxon>
        <taxon>Pseudomonadati</taxon>
        <taxon>Pseudomonadota</taxon>
        <taxon>Betaproteobacteria</taxon>
        <taxon>Burkholderiales</taxon>
        <taxon>Oxalobacteraceae</taxon>
        <taxon>Herbaspirillum</taxon>
    </lineage>
</organism>
<dbReference type="RefSeq" id="WP_013234331.1">
    <property type="nucleotide sequence ID" value="NC_014323.1"/>
</dbReference>
<gene>
    <name evidence="1" type="ordered locus">Hsero_2353</name>
</gene>
<dbReference type="AlphaFoldDB" id="D8IVB3"/>
<dbReference type="HOGENOM" id="CLU_068201_0_0_4"/>
<dbReference type="GeneID" id="52091216"/>
<sequence>MAASTSVEEVKINFYSINKCGFYFRGNDNPDFGGIDDVLSQLQKWSKGIDLSLTKISDPSASADQLPVYLFGLHNTTDSWVMATWNEVPATESGVPSIRRDSKVGAPQVQFSAVGANDIPGYATYFWFVPSANVVASIQFNRRLTGQTAMRDYIGRFMSSFTSYTVVSPAKAPDGSPIVVGYTNLPDRKPKAGLRPVFKTSAFSKPGEKRFILKNFQKIRKVVRRGQITSLKTRDKALWQSALGFFYLDAKTLPAMQVSQKAYVELEFRPSLKEVTDMIVAEENDPDVSGWDDMGFILDGDPKTHWLGREAASGEFSLPIKRVNDEQVDLAFLLLSLESHRKAILQVLK</sequence>
<dbReference type="eggNOG" id="ENOG5033427">
    <property type="taxonomic scope" value="Bacteria"/>
</dbReference>
<reference evidence="1 2" key="1">
    <citation type="submission" date="2010-04" db="EMBL/GenBank/DDBJ databases">
        <title>The genome of Herbaspirillum seropedicae SmR1, an endophytic, nitrogen-fixing, plant-growth promoting beta-Proteobacteria.</title>
        <authorList>
            <person name="Pedrosa F.O."/>
            <person name="Monteiro R.A."/>
            <person name="Wassem R."/>
            <person name="Cruz L.M."/>
            <person name="Ayub R.A."/>
            <person name="Colauto N.B."/>
            <person name="Fernandez M.A."/>
            <person name="Fungaro M.H.P."/>
            <person name="Grisard E.C."/>
            <person name="Hungria M."/>
            <person name="Madeira H.M.F."/>
            <person name="Nodari R.O."/>
            <person name="Osaku C.A."/>
            <person name="Petzl-Erler M.L."/>
            <person name="Terenzi H."/>
            <person name="Vieira L.G.E."/>
            <person name="Almeida M.I.M."/>
            <person name="Alves L.R."/>
            <person name="Arantes O.M.N."/>
            <person name="Balsanelli E."/>
            <person name="Barcellos F.G."/>
            <person name="Baura V.A."/>
            <person name="Binde D.R."/>
            <person name="Campo R.J."/>
            <person name="Chubatsu L.S."/>
            <person name="Chueire L.M.O."/>
            <person name="Ciferri R.R."/>
            <person name="Correa L.C."/>
            <person name="da Conceicao Silva J.L."/>
            <person name="Dabul A.N.G."/>
            <person name="Dambros B.P."/>
            <person name="Faoro H."/>
            <person name="Favetti A."/>
            <person name="Friedermann G."/>
            <person name="Furlaneto M.C."/>
            <person name="Gasques L.S."/>
            <person name="Gimenes C.C.T."/>
            <person name="Gioppo N.M.R."/>
            <person name="Glienke-Blanco C."/>
            <person name="Godoy L.P."/>
            <person name="Guerra M.P."/>
            <person name="Karp S."/>
            <person name="Kava-Cordeiro V."/>
            <person name="Margarido V.P."/>
            <person name="Mathioni S.M."/>
            <person name="Menck-Soares M.A."/>
            <person name="Murace N.K."/>
            <person name="Nicolas M.F."/>
            <person name="Oliveira C.E.C."/>
            <person name="Pagnan N.A.B."/>
            <person name="Pamphile J.A."/>
            <person name="Patussi E.V."/>
            <person name="Pereira L.F.P."/>
            <person name="Pereira-Ferrari L."/>
            <person name="Pinto F.G.S."/>
            <person name="Precoma C."/>
            <person name="Prioli A.J."/>
            <person name="Prioli S.M.A.P."/>
            <person name="Raittz R.T."/>
            <person name="Ramos H.J.O."/>
            <person name="Ribeiro E.M.S.F."/>
            <person name="Rigo L.U."/>
            <person name="Rocha C.L.M.S.C."/>
            <person name="Rocha S.N."/>
            <person name="Santos K."/>
            <person name="Satori D."/>
            <person name="Silva A.G."/>
            <person name="Simao R.C.G."/>
            <person name="Soares M.A.M."/>
            <person name="Souza E.M."/>
            <person name="Steffens M.B.R."/>
            <person name="Steindel M."/>
            <person name="Tadra-Sfeir M.Z."/>
            <person name="Takahashi E.K."/>
            <person name="Torres R.A."/>
            <person name="Valle J.S."/>
            <person name="Vernal J.I."/>
            <person name="Vilas-Boas L.A."/>
            <person name="Watanabe M.A.E."/>
            <person name="Weiss V.A."/>
            <person name="Yates M.A."/>
            <person name="Souza E.M."/>
        </authorList>
    </citation>
    <scope>NUCLEOTIDE SEQUENCE [LARGE SCALE GENOMIC DNA]</scope>
    <source>
        <strain evidence="1 2">SmR1</strain>
    </source>
</reference>
<dbReference type="Proteomes" id="UP000000329">
    <property type="component" value="Chromosome"/>
</dbReference>
<dbReference type="KEGG" id="hse:Hsero_2353"/>
<name>D8IVB3_HERSS</name>
<evidence type="ECO:0000313" key="1">
    <source>
        <dbReference type="EMBL" id="ADJ63852.1"/>
    </source>
</evidence>
<keyword evidence="2" id="KW-1185">Reference proteome</keyword>